<dbReference type="EMBL" id="JANCMU010000001">
    <property type="protein sequence ID" value="MDG4945084.1"/>
    <property type="molecule type" value="Genomic_DNA"/>
</dbReference>
<organism evidence="10 11">
    <name type="scientific">Profundicola chukchiensis</name>
    <dbReference type="NCBI Taxonomy" id="2961959"/>
    <lineage>
        <taxon>Bacteria</taxon>
        <taxon>Pseudomonadati</taxon>
        <taxon>Bacteroidota</taxon>
        <taxon>Flavobacteriia</taxon>
        <taxon>Flavobacteriales</taxon>
        <taxon>Weeksellaceae</taxon>
        <taxon>Profundicola</taxon>
    </lineage>
</organism>
<proteinExistence type="inferred from homology"/>
<feature type="binding site" evidence="7">
    <location>
        <position position="21"/>
    </location>
    <ligand>
        <name>Fe cation</name>
        <dbReference type="ChEBI" id="CHEBI:24875"/>
        <label>1</label>
    </ligand>
</feature>
<keyword evidence="2 8" id="KW-0409">Iron storage</keyword>
<evidence type="ECO:0000259" key="9">
    <source>
        <dbReference type="PROSITE" id="PS50905"/>
    </source>
</evidence>
<dbReference type="AlphaFoldDB" id="A0A9X4N1W0"/>
<dbReference type="InterPro" id="IPR008331">
    <property type="entry name" value="Ferritin_DPS_dom"/>
</dbReference>
<gene>
    <name evidence="10" type="ORF">NMK71_01540</name>
</gene>
<dbReference type="GO" id="GO:0006879">
    <property type="term" value="P:intracellular iron ion homeostasis"/>
    <property type="evidence" value="ECO:0007669"/>
    <property type="project" value="UniProtKB-KW"/>
</dbReference>
<keyword evidence="8" id="KW-0963">Cytoplasm</keyword>
<keyword evidence="5 7" id="KW-0408">Iron</keyword>
<comment type="similarity">
    <text evidence="1 8">Belongs to the ferritin family. Prokaryotic subfamily.</text>
</comment>
<evidence type="ECO:0000256" key="6">
    <source>
        <dbReference type="ARBA" id="ARBA00054546"/>
    </source>
</evidence>
<evidence type="ECO:0000256" key="8">
    <source>
        <dbReference type="RuleBase" id="RU361145"/>
    </source>
</evidence>
<comment type="function">
    <text evidence="8">Iron-storage protein.</text>
</comment>
<dbReference type="GO" id="GO:0006826">
    <property type="term" value="P:iron ion transport"/>
    <property type="evidence" value="ECO:0007669"/>
    <property type="project" value="InterPro"/>
</dbReference>
<evidence type="ECO:0000256" key="2">
    <source>
        <dbReference type="ARBA" id="ARBA00022434"/>
    </source>
</evidence>
<reference evidence="10" key="1">
    <citation type="submission" date="2022-07" db="EMBL/GenBank/DDBJ databases">
        <title>Description and genome-wide analysis of Profundicola chukchiensis gen. nov., sp. nov., marine bacteria isolated from bottom sediments of the Chukchi Sea.</title>
        <authorList>
            <person name="Romanenko L."/>
            <person name="Otstavnykh N."/>
            <person name="Kurilenko V."/>
            <person name="Eremeev V."/>
            <person name="Velansky P."/>
            <person name="Mikhailov V."/>
            <person name="Isaeva M."/>
        </authorList>
    </citation>
    <scope>NUCLEOTIDE SEQUENCE</scope>
    <source>
        <strain evidence="10">KMM 9713</strain>
    </source>
</reference>
<dbReference type="FunFam" id="1.20.1260.10:FF:000001">
    <property type="entry name" value="Non-heme ferritin"/>
    <property type="match status" value="1"/>
</dbReference>
<dbReference type="SUPFAM" id="SSF47240">
    <property type="entry name" value="Ferritin-like"/>
    <property type="match status" value="1"/>
</dbReference>
<dbReference type="GO" id="GO:0042802">
    <property type="term" value="F:identical protein binding"/>
    <property type="evidence" value="ECO:0007669"/>
    <property type="project" value="UniProtKB-ARBA"/>
</dbReference>
<dbReference type="EC" id="1.16.3.2" evidence="8"/>
<dbReference type="RefSeq" id="WP_304416560.1">
    <property type="nucleotide sequence ID" value="NZ_JANAIE010000003.1"/>
</dbReference>
<dbReference type="CDD" id="cd01055">
    <property type="entry name" value="Nonheme_Ferritin"/>
    <property type="match status" value="1"/>
</dbReference>
<dbReference type="PANTHER" id="PTHR11431:SF127">
    <property type="entry name" value="BACTERIAL NON-HEME FERRITIN"/>
    <property type="match status" value="1"/>
</dbReference>
<dbReference type="Pfam" id="PF00210">
    <property type="entry name" value="Ferritin"/>
    <property type="match status" value="1"/>
</dbReference>
<evidence type="ECO:0000313" key="10">
    <source>
        <dbReference type="EMBL" id="MDG4945084.1"/>
    </source>
</evidence>
<keyword evidence="3 7" id="KW-0479">Metal-binding</keyword>
<keyword evidence="11" id="KW-1185">Reference proteome</keyword>
<comment type="caution">
    <text evidence="10">The sequence shown here is derived from an EMBL/GenBank/DDBJ whole genome shotgun (WGS) entry which is preliminary data.</text>
</comment>
<dbReference type="GO" id="GO:0005737">
    <property type="term" value="C:cytoplasm"/>
    <property type="evidence" value="ECO:0007669"/>
    <property type="project" value="UniProtKB-SubCell"/>
</dbReference>
<dbReference type="GO" id="GO:0008199">
    <property type="term" value="F:ferric iron binding"/>
    <property type="evidence" value="ECO:0007669"/>
    <property type="project" value="InterPro"/>
</dbReference>
<dbReference type="InterPro" id="IPR009040">
    <property type="entry name" value="Ferritin-like_diiron"/>
</dbReference>
<dbReference type="Gene3D" id="1.20.1260.10">
    <property type="match status" value="1"/>
</dbReference>
<keyword evidence="4" id="KW-0560">Oxidoreductase</keyword>
<dbReference type="InterPro" id="IPR001519">
    <property type="entry name" value="Ferritin"/>
</dbReference>
<feature type="binding site" evidence="7">
    <location>
        <position position="131"/>
    </location>
    <ligand>
        <name>Fe cation</name>
        <dbReference type="ChEBI" id="CHEBI:24875"/>
        <label>1</label>
    </ligand>
</feature>
<comment type="function">
    <text evidence="6">May alleviate iron toxicity in the presence of oxygen.</text>
</comment>
<feature type="binding site" evidence="7">
    <location>
        <position position="57"/>
    </location>
    <ligand>
        <name>Fe cation</name>
        <dbReference type="ChEBI" id="CHEBI:24875"/>
        <label>1</label>
    </ligand>
</feature>
<dbReference type="InterPro" id="IPR041719">
    <property type="entry name" value="Ferritin_prok"/>
</dbReference>
<protein>
    <recommendedName>
        <fullName evidence="8">Ferritin</fullName>
        <ecNumber evidence="8">1.16.3.2</ecNumber>
    </recommendedName>
</protein>
<evidence type="ECO:0000256" key="7">
    <source>
        <dbReference type="PIRSR" id="PIRSR601519-1"/>
    </source>
</evidence>
<evidence type="ECO:0000256" key="4">
    <source>
        <dbReference type="ARBA" id="ARBA00023002"/>
    </source>
</evidence>
<dbReference type="PANTHER" id="PTHR11431">
    <property type="entry name" value="FERRITIN"/>
    <property type="match status" value="1"/>
</dbReference>
<sequence length="179" mass="20313">MSTKRISDQMEKVLNDQVTKEAEAAQVFLAYGSWAEGKGYPGIADFLYNHATEERDHMKKVIRYINARGGEAKIGAVSAPPANPKDLKDCLDKALQHEIDNTNAIYGIVNLAHEEKDWATFNFAQWFVKEQIEEETLIMDLIDKYNLAVDSQKEDNANLYDLDKDLGKAPQHVDIPREE</sequence>
<name>A0A9X4N1W0_9FLAO</name>
<feature type="binding site" evidence="7">
    <location>
        <position position="98"/>
    </location>
    <ligand>
        <name>Fe cation</name>
        <dbReference type="ChEBI" id="CHEBI:24875"/>
        <label>1</label>
    </ligand>
</feature>
<evidence type="ECO:0000256" key="1">
    <source>
        <dbReference type="ARBA" id="ARBA00006950"/>
    </source>
</evidence>
<feature type="binding site" evidence="7">
    <location>
        <position position="54"/>
    </location>
    <ligand>
        <name>Fe cation</name>
        <dbReference type="ChEBI" id="CHEBI:24875"/>
        <label>1</label>
    </ligand>
</feature>
<evidence type="ECO:0000256" key="5">
    <source>
        <dbReference type="ARBA" id="ARBA00023004"/>
    </source>
</evidence>
<dbReference type="InterPro" id="IPR012347">
    <property type="entry name" value="Ferritin-like"/>
</dbReference>
<evidence type="ECO:0000313" key="11">
    <source>
        <dbReference type="Proteomes" id="UP001152599"/>
    </source>
</evidence>
<dbReference type="InterPro" id="IPR009078">
    <property type="entry name" value="Ferritin-like_SF"/>
</dbReference>
<dbReference type="Proteomes" id="UP001152599">
    <property type="component" value="Unassembled WGS sequence"/>
</dbReference>
<evidence type="ECO:0000256" key="3">
    <source>
        <dbReference type="ARBA" id="ARBA00022723"/>
    </source>
</evidence>
<dbReference type="GO" id="GO:0008198">
    <property type="term" value="F:ferrous iron binding"/>
    <property type="evidence" value="ECO:0007669"/>
    <property type="project" value="TreeGrafter"/>
</dbReference>
<comment type="subcellular location">
    <subcellularLocation>
        <location evidence="8">Cytoplasm</location>
    </subcellularLocation>
</comment>
<feature type="domain" description="Ferritin-like diiron" evidence="9">
    <location>
        <begin position="4"/>
        <end position="149"/>
    </location>
</feature>
<comment type="catalytic activity">
    <reaction evidence="8">
        <text>4 Fe(2+) + O2 + 6 H2O = 4 iron(III) oxide-hydroxide + 12 H(+)</text>
        <dbReference type="Rhea" id="RHEA:11972"/>
        <dbReference type="ChEBI" id="CHEBI:15377"/>
        <dbReference type="ChEBI" id="CHEBI:15378"/>
        <dbReference type="ChEBI" id="CHEBI:15379"/>
        <dbReference type="ChEBI" id="CHEBI:29033"/>
        <dbReference type="ChEBI" id="CHEBI:78619"/>
        <dbReference type="EC" id="1.16.3.2"/>
    </reaction>
</comment>
<dbReference type="PROSITE" id="PS50905">
    <property type="entry name" value="FERRITIN_LIKE"/>
    <property type="match status" value="1"/>
</dbReference>
<accession>A0A9X4N1W0</accession>
<dbReference type="GO" id="GO:0016491">
    <property type="term" value="F:oxidoreductase activity"/>
    <property type="evidence" value="ECO:0007669"/>
    <property type="project" value="UniProtKB-KW"/>
</dbReference>